<evidence type="ECO:0000313" key="4">
    <source>
        <dbReference type="EMBL" id="NIH52705.1"/>
    </source>
</evidence>
<dbReference type="EC" id="1.1.1.25" evidence="4"/>
<keyword evidence="2" id="KW-0057">Aromatic amino acid biosynthesis</keyword>
<comment type="caution">
    <text evidence="4">The sequence shown here is derived from an EMBL/GenBank/DDBJ whole genome shotgun (WGS) entry which is preliminary data.</text>
</comment>
<dbReference type="InterPro" id="IPR046346">
    <property type="entry name" value="Aminoacid_DH-like_N_sf"/>
</dbReference>
<evidence type="ECO:0000313" key="5">
    <source>
        <dbReference type="Proteomes" id="UP000541033"/>
    </source>
</evidence>
<evidence type="ECO:0000256" key="2">
    <source>
        <dbReference type="ARBA" id="ARBA00023141"/>
    </source>
</evidence>
<gene>
    <name evidence="4" type="ORF">FHX76_000573</name>
</gene>
<dbReference type="InterPro" id="IPR036291">
    <property type="entry name" value="NAD(P)-bd_dom_sf"/>
</dbReference>
<dbReference type="InterPro" id="IPR013708">
    <property type="entry name" value="Shikimate_DH-bd_N"/>
</dbReference>
<reference evidence="4 5" key="1">
    <citation type="submission" date="2020-02" db="EMBL/GenBank/DDBJ databases">
        <title>Sequencing the genomes of 1000 actinobacteria strains.</title>
        <authorList>
            <person name="Klenk H.-P."/>
        </authorList>
    </citation>
    <scope>NUCLEOTIDE SEQUENCE [LARGE SCALE GENOMIC DNA]</scope>
    <source>
        <strain evidence="4 5">DSM 27960</strain>
    </source>
</reference>
<dbReference type="InterPro" id="IPR022893">
    <property type="entry name" value="Shikimate_DH_fam"/>
</dbReference>
<sequence>MTDSATSFGVLGSPIGHSLSPVIHSAAYRELGLDWSYDAIDCVEDALPAQLASLNWHGISLTMPLKHGAYAAASWHDPVAVSSGVANTLLRVVDGAGDESWRAYNTDVAGLVAALGEVVPSGIRAIALLGGGATAVSTVLAAAAMGTTIVRVHARNTEKAAPLIALGKQHGVLVTVVSLHDDSSWNDGEVPIDVVVSTVPGHLAGELSVPSRIRSAVPLYDVAYDPWPSPLARLWAEAAGTYASGISMLLHQAIVQIRIFMAGDPNRPLPEEDKVLAAMRDAVADRNLG</sequence>
<dbReference type="GO" id="GO:0004764">
    <property type="term" value="F:shikimate 3-dehydrogenase (NADP+) activity"/>
    <property type="evidence" value="ECO:0007669"/>
    <property type="project" value="UniProtKB-EC"/>
</dbReference>
<evidence type="ECO:0000259" key="3">
    <source>
        <dbReference type="Pfam" id="PF08501"/>
    </source>
</evidence>
<name>A0A7X5TS91_9MICO</name>
<comment type="pathway">
    <text evidence="1">Metabolic intermediate biosynthesis; chorismate biosynthesis; chorismate from D-erythrose 4-phosphate and phosphoenolpyruvate: step 4/7.</text>
</comment>
<evidence type="ECO:0000256" key="1">
    <source>
        <dbReference type="ARBA" id="ARBA00004871"/>
    </source>
</evidence>
<proteinExistence type="predicted"/>
<dbReference type="PANTHER" id="PTHR21089:SF1">
    <property type="entry name" value="BIFUNCTIONAL 3-DEHYDROQUINATE DEHYDRATASE_SHIKIMATE DEHYDROGENASE, CHLOROPLASTIC"/>
    <property type="match status" value="1"/>
</dbReference>
<dbReference type="GO" id="GO:0005829">
    <property type="term" value="C:cytosol"/>
    <property type="evidence" value="ECO:0007669"/>
    <property type="project" value="TreeGrafter"/>
</dbReference>
<protein>
    <submittedName>
        <fullName evidence="4">Shikimate dehydrogenase</fullName>
        <ecNumber evidence="4">1.1.1.25</ecNumber>
    </submittedName>
</protein>
<dbReference type="GO" id="GO:0050661">
    <property type="term" value="F:NADP binding"/>
    <property type="evidence" value="ECO:0007669"/>
    <property type="project" value="TreeGrafter"/>
</dbReference>
<organism evidence="4 5">
    <name type="scientific">Lysinibacter cavernae</name>
    <dbReference type="NCBI Taxonomy" id="1640652"/>
    <lineage>
        <taxon>Bacteria</taxon>
        <taxon>Bacillati</taxon>
        <taxon>Actinomycetota</taxon>
        <taxon>Actinomycetes</taxon>
        <taxon>Micrococcales</taxon>
        <taxon>Microbacteriaceae</taxon>
        <taxon>Lysinibacter</taxon>
    </lineage>
</organism>
<dbReference type="Proteomes" id="UP000541033">
    <property type="component" value="Unassembled WGS sequence"/>
</dbReference>
<dbReference type="GO" id="GO:0019632">
    <property type="term" value="P:shikimate metabolic process"/>
    <property type="evidence" value="ECO:0007669"/>
    <property type="project" value="TreeGrafter"/>
</dbReference>
<feature type="domain" description="Shikimate dehydrogenase substrate binding N-terminal" evidence="3">
    <location>
        <begin position="10"/>
        <end position="89"/>
    </location>
</feature>
<dbReference type="Gene3D" id="3.40.50.720">
    <property type="entry name" value="NAD(P)-binding Rossmann-like Domain"/>
    <property type="match status" value="1"/>
</dbReference>
<dbReference type="GO" id="GO:0009423">
    <property type="term" value="P:chorismate biosynthetic process"/>
    <property type="evidence" value="ECO:0007669"/>
    <property type="project" value="TreeGrafter"/>
</dbReference>
<dbReference type="RefSeq" id="WP_167147640.1">
    <property type="nucleotide sequence ID" value="NZ_JAAMOX010000001.1"/>
</dbReference>
<dbReference type="PANTHER" id="PTHR21089">
    <property type="entry name" value="SHIKIMATE DEHYDROGENASE"/>
    <property type="match status" value="1"/>
</dbReference>
<keyword evidence="4" id="KW-0560">Oxidoreductase</keyword>
<keyword evidence="5" id="KW-1185">Reference proteome</keyword>
<dbReference type="Pfam" id="PF08501">
    <property type="entry name" value="Shikimate_dh_N"/>
    <property type="match status" value="1"/>
</dbReference>
<dbReference type="SUPFAM" id="SSF53223">
    <property type="entry name" value="Aminoacid dehydrogenase-like, N-terminal domain"/>
    <property type="match status" value="1"/>
</dbReference>
<keyword evidence="2" id="KW-0028">Amino-acid biosynthesis</keyword>
<accession>A0A7X5TS91</accession>
<dbReference type="EMBL" id="JAAMOX010000001">
    <property type="protein sequence ID" value="NIH52705.1"/>
    <property type="molecule type" value="Genomic_DNA"/>
</dbReference>
<dbReference type="AlphaFoldDB" id="A0A7X5TS91"/>
<dbReference type="GO" id="GO:0009073">
    <property type="term" value="P:aromatic amino acid family biosynthetic process"/>
    <property type="evidence" value="ECO:0007669"/>
    <property type="project" value="UniProtKB-KW"/>
</dbReference>
<dbReference type="Gene3D" id="3.40.50.10860">
    <property type="entry name" value="Leucine Dehydrogenase, chain A, domain 1"/>
    <property type="match status" value="1"/>
</dbReference>
<dbReference type="SUPFAM" id="SSF51735">
    <property type="entry name" value="NAD(P)-binding Rossmann-fold domains"/>
    <property type="match status" value="1"/>
</dbReference>